<dbReference type="EMBL" id="CAJMWT010004393">
    <property type="protein sequence ID" value="CAE6489571.1"/>
    <property type="molecule type" value="Genomic_DNA"/>
</dbReference>
<name>A0A8H3H7Y8_9AGAM</name>
<protein>
    <submittedName>
        <fullName evidence="1">Uncharacterized protein</fullName>
    </submittedName>
</protein>
<comment type="caution">
    <text evidence="1">The sequence shown here is derived from an EMBL/GenBank/DDBJ whole genome shotgun (WGS) entry which is preliminary data.</text>
</comment>
<accession>A0A8H3H7Y8</accession>
<proteinExistence type="predicted"/>
<dbReference type="Proteomes" id="UP000663843">
    <property type="component" value="Unassembled WGS sequence"/>
</dbReference>
<organism evidence="1 2">
    <name type="scientific">Rhizoctonia solani</name>
    <dbReference type="NCBI Taxonomy" id="456999"/>
    <lineage>
        <taxon>Eukaryota</taxon>
        <taxon>Fungi</taxon>
        <taxon>Dikarya</taxon>
        <taxon>Basidiomycota</taxon>
        <taxon>Agaricomycotina</taxon>
        <taxon>Agaricomycetes</taxon>
        <taxon>Cantharellales</taxon>
        <taxon>Ceratobasidiaceae</taxon>
        <taxon>Rhizoctonia</taxon>
    </lineage>
</organism>
<dbReference type="AlphaFoldDB" id="A0A8H3H7Y8"/>
<sequence>MCLRIRFDNGRAGQTISNSLWTDYNTLKSGQPRALGHKITELLAEGEAEFVIYLAGCVAGNVIVGSVSLASLDTIGTTIHDQSAEEIIIAMTELTQHPGVVGCPAANWTGTQFPRTALLLDRFTLRCDIIHCSNNAILSTNCVGVRGGIPKYVAERDIASVR</sequence>
<gene>
    <name evidence="1" type="ORF">RDB_LOCUS127830</name>
</gene>
<evidence type="ECO:0000313" key="1">
    <source>
        <dbReference type="EMBL" id="CAE6489571.1"/>
    </source>
</evidence>
<evidence type="ECO:0000313" key="2">
    <source>
        <dbReference type="Proteomes" id="UP000663843"/>
    </source>
</evidence>
<reference evidence="1" key="1">
    <citation type="submission" date="2021-01" db="EMBL/GenBank/DDBJ databases">
        <authorList>
            <person name="Kaushik A."/>
        </authorList>
    </citation>
    <scope>NUCLEOTIDE SEQUENCE</scope>
    <source>
        <strain evidence="1">AG2-2IIIB</strain>
    </source>
</reference>